<keyword evidence="2" id="KW-1185">Reference proteome</keyword>
<dbReference type="Proteomes" id="UP000703269">
    <property type="component" value="Unassembled WGS sequence"/>
</dbReference>
<evidence type="ECO:0000313" key="1">
    <source>
        <dbReference type="EMBL" id="GJE88512.1"/>
    </source>
</evidence>
<dbReference type="AlphaFoldDB" id="A0A9P3LC49"/>
<reference evidence="1 2" key="1">
    <citation type="submission" date="2021-08" db="EMBL/GenBank/DDBJ databases">
        <title>Draft Genome Sequence of Phanerochaete sordida strain YK-624.</title>
        <authorList>
            <person name="Mori T."/>
            <person name="Dohra H."/>
            <person name="Suzuki T."/>
            <person name="Kawagishi H."/>
            <person name="Hirai H."/>
        </authorList>
    </citation>
    <scope>NUCLEOTIDE SEQUENCE [LARGE SCALE GENOMIC DNA]</scope>
    <source>
        <strain evidence="1 2">YK-624</strain>
    </source>
</reference>
<name>A0A9P3LC49_9APHY</name>
<organism evidence="1 2">
    <name type="scientific">Phanerochaete sordida</name>
    <dbReference type="NCBI Taxonomy" id="48140"/>
    <lineage>
        <taxon>Eukaryota</taxon>
        <taxon>Fungi</taxon>
        <taxon>Dikarya</taxon>
        <taxon>Basidiomycota</taxon>
        <taxon>Agaricomycotina</taxon>
        <taxon>Agaricomycetes</taxon>
        <taxon>Polyporales</taxon>
        <taxon>Phanerochaetaceae</taxon>
        <taxon>Phanerochaete</taxon>
    </lineage>
</organism>
<comment type="caution">
    <text evidence="1">The sequence shown here is derived from an EMBL/GenBank/DDBJ whole genome shotgun (WGS) entry which is preliminary data.</text>
</comment>
<protein>
    <submittedName>
        <fullName evidence="1">Uncharacterized protein</fullName>
    </submittedName>
</protein>
<dbReference type="EMBL" id="BPQB01000009">
    <property type="protein sequence ID" value="GJE88512.1"/>
    <property type="molecule type" value="Genomic_DNA"/>
</dbReference>
<evidence type="ECO:0000313" key="2">
    <source>
        <dbReference type="Proteomes" id="UP000703269"/>
    </source>
</evidence>
<gene>
    <name evidence="1" type="ORF">PsYK624_045950</name>
</gene>
<proteinExistence type="predicted"/>
<sequence length="361" mass="39549">MKPLRLNRNWRGLQMLAGVTLFATRPVPPPFTPPPSRGSRLQASRLLRILQRKTRLETGHAVTLRHLAARLDINRAVAIKHLAARFVEGLRLRVQSGRRGSTLVAPSRSSIWRRNSSRACAVALSRGGAARQGPAPSRPARAAQLDVGLRRRVQASGGAVRRRPAPSRSVRAARLDVGRAVAIKHLAARFVEGLRVQPGQRSSTLACAFAFSQGGAARQGPAPSRSARAAQLDVDRAVAIKHLAARFVEGLRVQLGRRSSSKACAFAFSQGGTARRRPALSRSARAARLGPAPPRLVRAARIDMDLPVHHHIRLVTSYRLWLYVFVIVSRRPCVTSKYMCISIYEFVQKVLHLSITDTGSH</sequence>
<accession>A0A9P3LC49</accession>